<dbReference type="PANTHER" id="PTHR10584">
    <property type="entry name" value="SUGAR KINASE"/>
    <property type="match status" value="1"/>
</dbReference>
<dbReference type="InterPro" id="IPR029056">
    <property type="entry name" value="Ribokinase-like"/>
</dbReference>
<dbReference type="SUPFAM" id="SSF53613">
    <property type="entry name" value="Ribokinase-like"/>
    <property type="match status" value="1"/>
</dbReference>
<dbReference type="Gene3D" id="3.40.1190.20">
    <property type="match status" value="1"/>
</dbReference>
<accession>A0A7C4B9F2</accession>
<dbReference type="GO" id="GO:0016301">
    <property type="term" value="F:kinase activity"/>
    <property type="evidence" value="ECO:0007669"/>
    <property type="project" value="UniProtKB-KW"/>
</dbReference>
<organism evidence="5">
    <name type="scientific">Thermofilum pendens</name>
    <dbReference type="NCBI Taxonomy" id="2269"/>
    <lineage>
        <taxon>Archaea</taxon>
        <taxon>Thermoproteota</taxon>
        <taxon>Thermoprotei</taxon>
        <taxon>Thermofilales</taxon>
        <taxon>Thermofilaceae</taxon>
        <taxon>Thermofilum</taxon>
    </lineage>
</organism>
<evidence type="ECO:0000313" key="5">
    <source>
        <dbReference type="EMBL" id="HGI43501.1"/>
    </source>
</evidence>
<proteinExistence type="inferred from homology"/>
<dbReference type="Pfam" id="PF00294">
    <property type="entry name" value="PfkB"/>
    <property type="match status" value="1"/>
</dbReference>
<dbReference type="AlphaFoldDB" id="A0A7C4B9F2"/>
<evidence type="ECO:0000256" key="3">
    <source>
        <dbReference type="ARBA" id="ARBA00022777"/>
    </source>
</evidence>
<keyword evidence="2" id="KW-0808">Transferase</keyword>
<feature type="domain" description="Carbohydrate kinase PfkB" evidence="4">
    <location>
        <begin position="20"/>
        <end position="282"/>
    </location>
</feature>
<gene>
    <name evidence="5" type="ORF">ENV17_03835</name>
</gene>
<comment type="similarity">
    <text evidence="1">Belongs to the carbohydrate kinase PfkB family.</text>
</comment>
<protein>
    <recommendedName>
        <fullName evidence="4">Carbohydrate kinase PfkB domain-containing protein</fullName>
    </recommendedName>
</protein>
<comment type="caution">
    <text evidence="5">The sequence shown here is derived from an EMBL/GenBank/DDBJ whole genome shotgun (WGS) entry which is preliminary data.</text>
</comment>
<evidence type="ECO:0000256" key="1">
    <source>
        <dbReference type="ARBA" id="ARBA00010688"/>
    </source>
</evidence>
<evidence type="ECO:0000256" key="2">
    <source>
        <dbReference type="ARBA" id="ARBA00022679"/>
    </source>
</evidence>
<evidence type="ECO:0000259" key="4">
    <source>
        <dbReference type="Pfam" id="PF00294"/>
    </source>
</evidence>
<sequence>MVDVDVFLLGHLVVDTIVIRGSVKKSLGGTVTYGSFAALKHRARPHVVSKIGLDFPDEYLMFLSRSGVDISHVTVSKDLPTTKFKLVYEGEDRVLYLLSRCEDILAGDVPLEKVRGSLAIVGPLIGEVPPDVVQEVSERAALTASDLQGYVRTVDEKRRVLLAARPEARLVIALSDVVHAEVSEAKAVYGEAEPWKLAEKMVKEGAGIALVTLGSAGAYIATSQKVYYIPPAETTKVVDRTGAGDVFTVVFSIEYLNSGDAREAAAYAAAAVSYLIEKPGVNGLRERWELARRAERVLADIREL</sequence>
<dbReference type="EMBL" id="DTFI01000090">
    <property type="protein sequence ID" value="HGI43501.1"/>
    <property type="molecule type" value="Genomic_DNA"/>
</dbReference>
<dbReference type="InterPro" id="IPR011611">
    <property type="entry name" value="PfkB_dom"/>
</dbReference>
<reference evidence="5" key="1">
    <citation type="journal article" date="2020" name="mSystems">
        <title>Genome- and Community-Level Interaction Insights into Carbon Utilization and Element Cycling Functions of Hydrothermarchaeota in Hydrothermal Sediment.</title>
        <authorList>
            <person name="Zhou Z."/>
            <person name="Liu Y."/>
            <person name="Xu W."/>
            <person name="Pan J."/>
            <person name="Luo Z.H."/>
            <person name="Li M."/>
        </authorList>
    </citation>
    <scope>NUCLEOTIDE SEQUENCE [LARGE SCALE GENOMIC DNA]</scope>
    <source>
        <strain evidence="5">SpSt-735</strain>
    </source>
</reference>
<name>A0A7C4B9F2_THEPE</name>
<keyword evidence="3" id="KW-0418">Kinase</keyword>
<dbReference type="PANTHER" id="PTHR10584:SF166">
    <property type="entry name" value="RIBOKINASE"/>
    <property type="match status" value="1"/>
</dbReference>